<feature type="compositionally biased region" description="Low complexity" evidence="1">
    <location>
        <begin position="210"/>
        <end position="237"/>
    </location>
</feature>
<sequence length="264" mass="27645">MRVETARPLTWLLAGAAGWGLLAVTLALAGMGRRLPALADAAAIAKPLPPLRNPVPGRIGALTRYDEIAQRPLFATDRRPKPFYLQGQGDPNAASAFDYVLTSVLITPRLQLAILQPPDGSQSLRVKLGDAPEPQPAWRLVSLNPRSAVFEGPEGQKTLELRVFDGTGGPKPTAGGAAAITPQAPSATPSPSGADSNERPGPQGPAVVDSSPATPSPGARPATSAPGTTTAPVTPEAQMEAIRKRIQARREQLRREANQQPPAK</sequence>
<dbReference type="OrthoDB" id="6051102at2"/>
<evidence type="ECO:0000256" key="1">
    <source>
        <dbReference type="SAM" id="MobiDB-lite"/>
    </source>
</evidence>
<organism evidence="2 3">
    <name type="scientific">Aerolutibacter ruishenii</name>
    <dbReference type="NCBI Taxonomy" id="686800"/>
    <lineage>
        <taxon>Bacteria</taxon>
        <taxon>Pseudomonadati</taxon>
        <taxon>Pseudomonadota</taxon>
        <taxon>Gammaproteobacteria</taxon>
        <taxon>Lysobacterales</taxon>
        <taxon>Lysobacteraceae</taxon>
        <taxon>Aerolutibacter</taxon>
    </lineage>
</organism>
<dbReference type="EMBL" id="VLKP01000001">
    <property type="protein sequence ID" value="TWI14211.1"/>
    <property type="molecule type" value="Genomic_DNA"/>
</dbReference>
<feature type="compositionally biased region" description="Basic and acidic residues" evidence="1">
    <location>
        <begin position="248"/>
        <end position="257"/>
    </location>
</feature>
<comment type="caution">
    <text evidence="2">The sequence shown here is derived from an EMBL/GenBank/DDBJ whole genome shotgun (WGS) entry which is preliminary data.</text>
</comment>
<proteinExistence type="predicted"/>
<keyword evidence="3" id="KW-1185">Reference proteome</keyword>
<name>A0A562M3M9_9GAMM</name>
<protein>
    <submittedName>
        <fullName evidence="2">General secretion pathway protein N</fullName>
    </submittedName>
</protein>
<feature type="region of interest" description="Disordered" evidence="1">
    <location>
        <begin position="163"/>
        <end position="264"/>
    </location>
</feature>
<reference evidence="2 3" key="1">
    <citation type="journal article" date="2015" name="Stand. Genomic Sci.">
        <title>Genomic Encyclopedia of Bacterial and Archaeal Type Strains, Phase III: the genomes of soil and plant-associated and newly described type strains.</title>
        <authorList>
            <person name="Whitman W.B."/>
            <person name="Woyke T."/>
            <person name="Klenk H.P."/>
            <person name="Zhou Y."/>
            <person name="Lilburn T.G."/>
            <person name="Beck B.J."/>
            <person name="De Vos P."/>
            <person name="Vandamme P."/>
            <person name="Eisen J.A."/>
            <person name="Garrity G."/>
            <person name="Hugenholtz P."/>
            <person name="Kyrpides N.C."/>
        </authorList>
    </citation>
    <scope>NUCLEOTIDE SEQUENCE [LARGE SCALE GENOMIC DNA]</scope>
    <source>
        <strain evidence="2 3">CGMCC 1.10136</strain>
    </source>
</reference>
<evidence type="ECO:0000313" key="3">
    <source>
        <dbReference type="Proteomes" id="UP000316471"/>
    </source>
</evidence>
<evidence type="ECO:0000313" key="2">
    <source>
        <dbReference type="EMBL" id="TWI14211.1"/>
    </source>
</evidence>
<dbReference type="RefSeq" id="WP_144811108.1">
    <property type="nucleotide sequence ID" value="NZ_VLKP01000001.1"/>
</dbReference>
<dbReference type="Proteomes" id="UP000316471">
    <property type="component" value="Unassembled WGS sequence"/>
</dbReference>
<feature type="compositionally biased region" description="Low complexity" evidence="1">
    <location>
        <begin position="170"/>
        <end position="195"/>
    </location>
</feature>
<dbReference type="AlphaFoldDB" id="A0A562M3M9"/>
<gene>
    <name evidence="2" type="ORF">IP93_00206</name>
</gene>
<accession>A0A562M3M9</accession>